<sequence>MAAKYIRRLSTALLLAFFIRYLQTLPTEQKEAMKTKEKSAFCISEWSIIICCFHSEREMNHKDALKAFRSGSTMPSIVPRMSLLDTMIEVHETIIKKKNTTKSVQTTQAELLGVKSLNTDILYVKRIVSPLHRQGGIFLTEDTNKVVLPDSILEMKTEEIRAYLIKCHFASYSLFGISKTDEPHLEAVHGPKELLQKVKASKRVTIKRRTLKRPDTN</sequence>
<reference evidence="2" key="1">
    <citation type="submission" date="2022-11" db="EMBL/GenBank/DDBJ databases">
        <title>Centuries of genome instability and evolution in soft-shell clam transmissible cancer (bioRxiv).</title>
        <authorList>
            <person name="Hart S.F.M."/>
            <person name="Yonemitsu M.A."/>
            <person name="Giersch R.M."/>
            <person name="Beal B.F."/>
            <person name="Arriagada G."/>
            <person name="Davis B.W."/>
            <person name="Ostrander E.A."/>
            <person name="Goff S.P."/>
            <person name="Metzger M.J."/>
        </authorList>
    </citation>
    <scope>NUCLEOTIDE SEQUENCE</scope>
    <source>
        <strain evidence="2">MELC-2E11</strain>
        <tissue evidence="2">Siphon/mantle</tissue>
    </source>
</reference>
<dbReference type="Proteomes" id="UP001164746">
    <property type="component" value="Chromosome 11"/>
</dbReference>
<name>A0ABY7FFB9_MYAAR</name>
<proteinExistence type="predicted"/>
<dbReference type="EMBL" id="CP111022">
    <property type="protein sequence ID" value="WAR19854.1"/>
    <property type="molecule type" value="Genomic_DNA"/>
</dbReference>
<feature type="signal peptide" evidence="1">
    <location>
        <begin position="1"/>
        <end position="24"/>
    </location>
</feature>
<protein>
    <submittedName>
        <fullName evidence="2">Uncharacterized protein</fullName>
    </submittedName>
</protein>
<evidence type="ECO:0000256" key="1">
    <source>
        <dbReference type="SAM" id="SignalP"/>
    </source>
</evidence>
<evidence type="ECO:0000313" key="3">
    <source>
        <dbReference type="Proteomes" id="UP001164746"/>
    </source>
</evidence>
<keyword evidence="3" id="KW-1185">Reference proteome</keyword>
<organism evidence="2 3">
    <name type="scientific">Mya arenaria</name>
    <name type="common">Soft-shell clam</name>
    <dbReference type="NCBI Taxonomy" id="6604"/>
    <lineage>
        <taxon>Eukaryota</taxon>
        <taxon>Metazoa</taxon>
        <taxon>Spiralia</taxon>
        <taxon>Lophotrochozoa</taxon>
        <taxon>Mollusca</taxon>
        <taxon>Bivalvia</taxon>
        <taxon>Autobranchia</taxon>
        <taxon>Heteroconchia</taxon>
        <taxon>Euheterodonta</taxon>
        <taxon>Imparidentia</taxon>
        <taxon>Neoheterodontei</taxon>
        <taxon>Myida</taxon>
        <taxon>Myoidea</taxon>
        <taxon>Myidae</taxon>
        <taxon>Mya</taxon>
    </lineage>
</organism>
<feature type="chain" id="PRO_5045150830" evidence="1">
    <location>
        <begin position="25"/>
        <end position="217"/>
    </location>
</feature>
<keyword evidence="1" id="KW-0732">Signal</keyword>
<gene>
    <name evidence="2" type="ORF">MAR_001692</name>
</gene>
<accession>A0ABY7FFB9</accession>
<evidence type="ECO:0000313" key="2">
    <source>
        <dbReference type="EMBL" id="WAR19854.1"/>
    </source>
</evidence>